<dbReference type="Gene3D" id="2.60.40.10">
    <property type="entry name" value="Immunoglobulins"/>
    <property type="match status" value="1"/>
</dbReference>
<keyword evidence="2" id="KW-0479">Metal-binding</keyword>
<evidence type="ECO:0000259" key="9">
    <source>
        <dbReference type="PROSITE" id="PS51745"/>
    </source>
</evidence>
<dbReference type="InterPro" id="IPR032350">
    <property type="entry name" value="Nbr1_FW"/>
</dbReference>
<dbReference type="GO" id="GO:0031410">
    <property type="term" value="C:cytoplasmic vesicle"/>
    <property type="evidence" value="ECO:0007669"/>
    <property type="project" value="UniProtKB-KW"/>
</dbReference>
<dbReference type="SUPFAM" id="SSF46934">
    <property type="entry name" value="UBA-like"/>
    <property type="match status" value="1"/>
</dbReference>
<dbReference type="InterPro" id="IPR015940">
    <property type="entry name" value="UBA"/>
</dbReference>
<comment type="caution">
    <text evidence="10">The sequence shown here is derived from an EMBL/GenBank/DDBJ whole genome shotgun (WGS) entry which is preliminary data.</text>
</comment>
<dbReference type="InterPro" id="IPR000433">
    <property type="entry name" value="Znf_ZZ"/>
</dbReference>
<keyword evidence="4" id="KW-0862">Zinc</keyword>
<evidence type="ECO:0000256" key="5">
    <source>
        <dbReference type="ARBA" id="ARBA00023329"/>
    </source>
</evidence>
<evidence type="ECO:0000256" key="2">
    <source>
        <dbReference type="ARBA" id="ARBA00022723"/>
    </source>
</evidence>
<dbReference type="PROSITE" id="PS01357">
    <property type="entry name" value="ZF_ZZ_1"/>
    <property type="match status" value="1"/>
</dbReference>
<dbReference type="InterPro" id="IPR043145">
    <property type="entry name" value="Znf_ZZ_sf"/>
</dbReference>
<dbReference type="AlphaFoldDB" id="A0AAU9K979"/>
<keyword evidence="3 6" id="KW-0863">Zinc-finger</keyword>
<proteinExistence type="predicted"/>
<dbReference type="Gene3D" id="1.10.8.10">
    <property type="entry name" value="DNA helicase RuvA subunit, C-terminal domain"/>
    <property type="match status" value="1"/>
</dbReference>
<evidence type="ECO:0000259" key="7">
    <source>
        <dbReference type="PROSITE" id="PS50030"/>
    </source>
</evidence>
<sequence>MNGIRFLIGSEKVQTIDRPDSFSALRNLAEKKVPNYQILQIAYEDPDGDHITILGDADLIEAKKTGKKLNGFLLLYLKGNRLTESFMTQSTRSESYPDVEVIEDGPPAPQSLPAPFEKEDFNVPCYACGGKFDRCGICLGNGVLDSRQDPKLNTIVALIRNEMQNYLPKLLNAIESSKSEVVHQNVTCDSCGMSPIIGHRYKCSVCQNFDFCGKCEANAQHEHPFIKIRTPEQVPKTIICAVDETEAKSKPKAKKPAPAKCKNRQCEAETRLLCRFVKDVVGHEGDKITANTNFIKVWRLRNEGKNPWPNGCKLVCINGDFTGRDIPLPPLMPGEEEDITANCTSPSEEGRYTSYWRAVDPEGSRFGQRVWITINVVKPKEEFDNKVQTLMDMFNNPEIVRMALEKTGGDLVKATEALLSGSVIK</sequence>
<dbReference type="CDD" id="cd02340">
    <property type="entry name" value="ZZ_NBR1_like"/>
    <property type="match status" value="1"/>
</dbReference>
<dbReference type="Proteomes" id="UP001162131">
    <property type="component" value="Unassembled WGS sequence"/>
</dbReference>
<dbReference type="PANTHER" id="PTHR20930">
    <property type="entry name" value="OVARIAN CARCINOMA ANTIGEN CA125-RELATED"/>
    <property type="match status" value="1"/>
</dbReference>
<dbReference type="SUPFAM" id="SSF57850">
    <property type="entry name" value="RING/U-box"/>
    <property type="match status" value="1"/>
</dbReference>
<accession>A0AAU9K979</accession>
<dbReference type="InterPro" id="IPR053793">
    <property type="entry name" value="PB1-like"/>
</dbReference>
<evidence type="ECO:0008006" key="12">
    <source>
        <dbReference type="Google" id="ProtNLM"/>
    </source>
</evidence>
<dbReference type="CDD" id="cd14947">
    <property type="entry name" value="NBR1_like"/>
    <property type="match status" value="1"/>
</dbReference>
<feature type="domain" description="PB1" evidence="9">
    <location>
        <begin position="1"/>
        <end position="80"/>
    </location>
</feature>
<dbReference type="SUPFAM" id="SSF54277">
    <property type="entry name" value="CAD &amp; PB1 domains"/>
    <property type="match status" value="1"/>
</dbReference>
<evidence type="ECO:0000313" key="10">
    <source>
        <dbReference type="EMBL" id="CAG9329706.1"/>
    </source>
</evidence>
<dbReference type="Pfam" id="PF16158">
    <property type="entry name" value="N_BRCA1_IG"/>
    <property type="match status" value="1"/>
</dbReference>
<feature type="domain" description="UBA" evidence="7">
    <location>
        <begin position="378"/>
        <end position="421"/>
    </location>
</feature>
<dbReference type="InterPro" id="IPR009060">
    <property type="entry name" value="UBA-like_sf"/>
</dbReference>
<dbReference type="PROSITE" id="PS51745">
    <property type="entry name" value="PB1"/>
    <property type="match status" value="1"/>
</dbReference>
<evidence type="ECO:0000256" key="6">
    <source>
        <dbReference type="PROSITE-ProRule" id="PRU00228"/>
    </source>
</evidence>
<dbReference type="GO" id="GO:0008270">
    <property type="term" value="F:zinc ion binding"/>
    <property type="evidence" value="ECO:0007669"/>
    <property type="project" value="UniProtKB-KW"/>
</dbReference>
<evidence type="ECO:0000256" key="1">
    <source>
        <dbReference type="ARBA" id="ARBA00004419"/>
    </source>
</evidence>
<keyword evidence="11" id="KW-1185">Reference proteome</keyword>
<dbReference type="InterPro" id="IPR013783">
    <property type="entry name" value="Ig-like_fold"/>
</dbReference>
<protein>
    <recommendedName>
        <fullName evidence="12">ZZ-type domain-containing protein</fullName>
    </recommendedName>
</protein>
<organism evidence="10 11">
    <name type="scientific">Blepharisma stoltei</name>
    <dbReference type="NCBI Taxonomy" id="1481888"/>
    <lineage>
        <taxon>Eukaryota</taxon>
        <taxon>Sar</taxon>
        <taxon>Alveolata</taxon>
        <taxon>Ciliophora</taxon>
        <taxon>Postciliodesmatophora</taxon>
        <taxon>Heterotrichea</taxon>
        <taxon>Heterotrichida</taxon>
        <taxon>Blepharismidae</taxon>
        <taxon>Blepharisma</taxon>
    </lineage>
</organism>
<comment type="subcellular location">
    <subcellularLocation>
        <location evidence="1">Cytoplasmic vesicle</location>
        <location evidence="1">Autophagosome</location>
    </subcellularLocation>
</comment>
<evidence type="ECO:0000259" key="8">
    <source>
        <dbReference type="PROSITE" id="PS50135"/>
    </source>
</evidence>
<feature type="domain" description="ZZ-type" evidence="8">
    <location>
        <begin position="183"/>
        <end position="233"/>
    </location>
</feature>
<dbReference type="Pfam" id="PF00564">
    <property type="entry name" value="PB1"/>
    <property type="match status" value="1"/>
</dbReference>
<dbReference type="Pfam" id="PF00569">
    <property type="entry name" value="ZZ"/>
    <property type="match status" value="1"/>
</dbReference>
<dbReference type="GO" id="GO:0005776">
    <property type="term" value="C:autophagosome"/>
    <property type="evidence" value="ECO:0007669"/>
    <property type="project" value="UniProtKB-SubCell"/>
</dbReference>
<dbReference type="PROSITE" id="PS50030">
    <property type="entry name" value="UBA"/>
    <property type="match status" value="1"/>
</dbReference>
<dbReference type="PROSITE" id="PS50135">
    <property type="entry name" value="ZF_ZZ_2"/>
    <property type="match status" value="1"/>
</dbReference>
<dbReference type="PANTHER" id="PTHR20930:SF0">
    <property type="entry name" value="PROTEIN ILRUN"/>
    <property type="match status" value="1"/>
</dbReference>
<name>A0AAU9K979_9CILI</name>
<reference evidence="10" key="1">
    <citation type="submission" date="2021-09" db="EMBL/GenBank/DDBJ databases">
        <authorList>
            <consortium name="AG Swart"/>
            <person name="Singh M."/>
            <person name="Singh A."/>
            <person name="Seah K."/>
            <person name="Emmerich C."/>
        </authorList>
    </citation>
    <scope>NUCLEOTIDE SEQUENCE</scope>
    <source>
        <strain evidence="10">ATCC30299</strain>
    </source>
</reference>
<keyword evidence="5" id="KW-0968">Cytoplasmic vesicle</keyword>
<dbReference type="CDD" id="cd14279">
    <property type="entry name" value="CUE"/>
    <property type="match status" value="1"/>
</dbReference>
<dbReference type="InterPro" id="IPR000270">
    <property type="entry name" value="PB1_dom"/>
</dbReference>
<dbReference type="EMBL" id="CAJZBQ010000048">
    <property type="protein sequence ID" value="CAG9329706.1"/>
    <property type="molecule type" value="Genomic_DNA"/>
</dbReference>
<evidence type="ECO:0000256" key="4">
    <source>
        <dbReference type="ARBA" id="ARBA00022833"/>
    </source>
</evidence>
<evidence type="ECO:0000256" key="3">
    <source>
        <dbReference type="ARBA" id="ARBA00022771"/>
    </source>
</evidence>
<dbReference type="Gene3D" id="3.30.60.90">
    <property type="match status" value="1"/>
</dbReference>
<dbReference type="SMART" id="SM00291">
    <property type="entry name" value="ZnF_ZZ"/>
    <property type="match status" value="1"/>
</dbReference>
<evidence type="ECO:0000313" key="11">
    <source>
        <dbReference type="Proteomes" id="UP001162131"/>
    </source>
</evidence>
<gene>
    <name evidence="10" type="ORF">BSTOLATCC_MIC49327</name>
</gene>